<gene>
    <name evidence="2" type="ORF">H4281_28930</name>
</gene>
<dbReference type="RefSeq" id="WP_182894064.1">
    <property type="nucleotide sequence ID" value="NZ_JACGZW010000010.1"/>
</dbReference>
<protein>
    <recommendedName>
        <fullName evidence="4">Secreted protein</fullName>
    </recommendedName>
</protein>
<reference evidence="2 3" key="1">
    <citation type="submission" date="2020-08" db="EMBL/GenBank/DDBJ databases">
        <title>Amycolatopsis sp. nov. DR6-1 isolated from Dendrobium heterocarpum.</title>
        <authorList>
            <person name="Tedsree N."/>
            <person name="Kuncharoen N."/>
            <person name="Likhitwitayawuid K."/>
            <person name="Tanasupawat S."/>
        </authorList>
    </citation>
    <scope>NUCLEOTIDE SEQUENCE [LARGE SCALE GENOMIC DNA]</scope>
    <source>
        <strain evidence="2 3">DR6-1</strain>
    </source>
</reference>
<keyword evidence="1" id="KW-0732">Signal</keyword>
<dbReference type="AlphaFoldDB" id="A0A7W3W1Y6"/>
<accession>A0A7W3W1Y6</accession>
<sequence length="114" mass="11570">MPVPRTIRRTSITVATALAGGVLAAGTANADPSLSNPLNRSASATATSSDGAAHAVARCPSGYHVSSGGYAVSSYGPAVYTNRPADDGAGWEVYASGHTEKPFQLKAYARCTLV</sequence>
<keyword evidence="3" id="KW-1185">Reference proteome</keyword>
<evidence type="ECO:0000313" key="2">
    <source>
        <dbReference type="EMBL" id="MBB1157189.1"/>
    </source>
</evidence>
<proteinExistence type="predicted"/>
<feature type="signal peptide" evidence="1">
    <location>
        <begin position="1"/>
        <end position="30"/>
    </location>
</feature>
<organism evidence="2 3">
    <name type="scientific">Amycolatopsis dendrobii</name>
    <dbReference type="NCBI Taxonomy" id="2760662"/>
    <lineage>
        <taxon>Bacteria</taxon>
        <taxon>Bacillati</taxon>
        <taxon>Actinomycetota</taxon>
        <taxon>Actinomycetes</taxon>
        <taxon>Pseudonocardiales</taxon>
        <taxon>Pseudonocardiaceae</taxon>
        <taxon>Amycolatopsis</taxon>
    </lineage>
</organism>
<dbReference type="EMBL" id="JACGZW010000010">
    <property type="protein sequence ID" value="MBB1157189.1"/>
    <property type="molecule type" value="Genomic_DNA"/>
</dbReference>
<name>A0A7W3W1Y6_9PSEU</name>
<dbReference type="Proteomes" id="UP000526734">
    <property type="component" value="Unassembled WGS sequence"/>
</dbReference>
<comment type="caution">
    <text evidence="2">The sequence shown here is derived from an EMBL/GenBank/DDBJ whole genome shotgun (WGS) entry which is preliminary data.</text>
</comment>
<evidence type="ECO:0008006" key="4">
    <source>
        <dbReference type="Google" id="ProtNLM"/>
    </source>
</evidence>
<evidence type="ECO:0000256" key="1">
    <source>
        <dbReference type="SAM" id="SignalP"/>
    </source>
</evidence>
<evidence type="ECO:0000313" key="3">
    <source>
        <dbReference type="Proteomes" id="UP000526734"/>
    </source>
</evidence>
<feature type="chain" id="PRO_5030880456" description="Secreted protein" evidence="1">
    <location>
        <begin position="31"/>
        <end position="114"/>
    </location>
</feature>